<keyword evidence="4" id="KW-0560">Oxidoreductase</keyword>
<dbReference type="SUPFAM" id="SSF53383">
    <property type="entry name" value="PLP-dependent transferases"/>
    <property type="match status" value="1"/>
</dbReference>
<dbReference type="Pfam" id="PF00266">
    <property type="entry name" value="Aminotran_5"/>
    <property type="match status" value="1"/>
</dbReference>
<dbReference type="Gene3D" id="3.90.1150.10">
    <property type="entry name" value="Aspartate Aminotransferase, domain 1"/>
    <property type="match status" value="1"/>
</dbReference>
<dbReference type="InterPro" id="IPR015421">
    <property type="entry name" value="PyrdxlP-dep_Trfase_major"/>
</dbReference>
<dbReference type="InterPro" id="IPR000192">
    <property type="entry name" value="Aminotrans_V_dom"/>
</dbReference>
<evidence type="ECO:0000256" key="5">
    <source>
        <dbReference type="ARBA" id="ARBA00049026"/>
    </source>
</evidence>
<evidence type="ECO:0000256" key="2">
    <source>
        <dbReference type="ARBA" id="ARBA00012134"/>
    </source>
</evidence>
<feature type="domain" description="Glycine dehydrogenase C-terminal" evidence="7">
    <location>
        <begin position="371"/>
        <end position="476"/>
    </location>
</feature>
<comment type="caution">
    <text evidence="8">The sequence shown here is derived from an EMBL/GenBank/DDBJ whole genome shotgun (WGS) entry which is preliminary data.</text>
</comment>
<organism evidence="8 9">
    <name type="scientific">Geothrix limicola</name>
    <dbReference type="NCBI Taxonomy" id="2927978"/>
    <lineage>
        <taxon>Bacteria</taxon>
        <taxon>Pseudomonadati</taxon>
        <taxon>Acidobacteriota</taxon>
        <taxon>Holophagae</taxon>
        <taxon>Holophagales</taxon>
        <taxon>Holophagaceae</taxon>
        <taxon>Geothrix</taxon>
    </lineage>
</organism>
<dbReference type="InterPro" id="IPR020581">
    <property type="entry name" value="GDC_P"/>
</dbReference>
<protein>
    <recommendedName>
        <fullName evidence="2">glycine dehydrogenase (aminomethyl-transferring)</fullName>
        <ecNumber evidence="2">1.4.4.2</ecNumber>
    </recommendedName>
</protein>
<dbReference type="InterPro" id="IPR015422">
    <property type="entry name" value="PyrdxlP-dep_Trfase_small"/>
</dbReference>
<comment type="catalytic activity">
    <reaction evidence="5">
        <text>N(6)-[(R)-lipoyl]-L-lysyl-[glycine-cleavage complex H protein] + glycine + H(+) = N(6)-[(R)-S(8)-aminomethyldihydrolipoyl]-L-lysyl-[glycine-cleavage complex H protein] + CO2</text>
        <dbReference type="Rhea" id="RHEA:24304"/>
        <dbReference type="Rhea" id="RHEA-COMP:10494"/>
        <dbReference type="Rhea" id="RHEA-COMP:10495"/>
        <dbReference type="ChEBI" id="CHEBI:15378"/>
        <dbReference type="ChEBI" id="CHEBI:16526"/>
        <dbReference type="ChEBI" id="CHEBI:57305"/>
        <dbReference type="ChEBI" id="CHEBI:83099"/>
        <dbReference type="ChEBI" id="CHEBI:83143"/>
        <dbReference type="EC" id="1.4.4.2"/>
    </reaction>
</comment>
<evidence type="ECO:0000256" key="4">
    <source>
        <dbReference type="ARBA" id="ARBA00023002"/>
    </source>
</evidence>
<dbReference type="Gene3D" id="6.20.440.10">
    <property type="match status" value="1"/>
</dbReference>
<dbReference type="Proteomes" id="UP001165069">
    <property type="component" value="Unassembled WGS sequence"/>
</dbReference>
<dbReference type="RefSeq" id="WP_285573765.1">
    <property type="nucleotide sequence ID" value="NZ_BSDE01000003.1"/>
</dbReference>
<sequence>MGTMRPLKVRNHFHQAKWDEELIFELHKPGEVGVAVAPVEKGITEKVKGVAALPPSMVRTKAPGLPEVGQMRVLKHFLRLSQQTLGADFTVDIGQGTCTMKYSPKINDVLASSPKMARLHPLQDGRTVQGLLQVMHELDLYLREISGMDAFSMQPASGSAAILGMVSMIQAYHASRGEAETRDEIITTIFSHPSDAAAAAVKGYKVITLMQGEDGLPTVEDLKKVVGPRTAGLLITNPEDTGIFNPQIREFTRLVHEAGGLCGYDQANLNGIMAITRAREAGFDMCFFNLHKTFSTPHGCGGPAGGALGVVQHLRDFLPRPLVVKENGVYRLDSDLKHSIGKLRAFCGTAQVQLRAYTWIRALGAEGLKEAAEIAVLNNNYLLKKITRIKGASAPYAVGRRRIEQVRYSWEQLHRDTGVTTEEIAVRMADFGMHLWSSHHPFIVPQPFTIEPTESYSREELDEYVGVLEQISKEAYTEPETVKTAPHRSVCHHIHHDDFDDPRRWAITWRLYQRKHSARP</sequence>
<feature type="domain" description="Aminotransferase class V" evidence="6">
    <location>
        <begin position="177"/>
        <end position="301"/>
    </location>
</feature>
<proteinExistence type="predicted"/>
<comment type="function">
    <text evidence="1">The glycine cleavage system catalyzes the degradation of glycine. The P protein binds the alpha-amino group of glycine through its pyridoxal phosphate cofactor; CO(2) is released and the remaining methylamine moiety is then transferred to the lipoamide cofactor of the H protein.</text>
</comment>
<dbReference type="EC" id="1.4.4.2" evidence="2"/>
<keyword evidence="9" id="KW-1185">Reference proteome</keyword>
<reference evidence="8 9" key="1">
    <citation type="journal article" date="2023" name="Antonie Van Leeuwenhoek">
        <title>Mesoterricola silvestris gen. nov., sp. nov., Mesoterricola sediminis sp. nov., Geothrix oryzae sp. nov., Geothrix edaphica sp. nov., Geothrix rubra sp. nov., and Geothrix limicola sp. nov., six novel members of Acidobacteriota isolated from soils.</title>
        <authorList>
            <person name="Itoh H."/>
            <person name="Sugisawa Y."/>
            <person name="Mise K."/>
            <person name="Xu Z."/>
            <person name="Kuniyasu M."/>
            <person name="Ushijima N."/>
            <person name="Kawano K."/>
            <person name="Kobayashi E."/>
            <person name="Shiratori Y."/>
            <person name="Masuda Y."/>
            <person name="Senoo K."/>
        </authorList>
    </citation>
    <scope>NUCLEOTIDE SEQUENCE [LARGE SCALE GENOMIC DNA]</scope>
    <source>
        <strain evidence="8 9">Red804</strain>
    </source>
</reference>
<dbReference type="Gene3D" id="3.40.640.10">
    <property type="entry name" value="Type I PLP-dependent aspartate aminotransferase-like (Major domain)"/>
    <property type="match status" value="1"/>
</dbReference>
<evidence type="ECO:0000256" key="1">
    <source>
        <dbReference type="ARBA" id="ARBA00003788"/>
    </source>
</evidence>
<dbReference type="PANTHER" id="PTHR11773">
    <property type="entry name" value="GLYCINE DEHYDROGENASE, DECARBOXYLATING"/>
    <property type="match status" value="1"/>
</dbReference>
<keyword evidence="3" id="KW-0663">Pyridoxal phosphate</keyword>
<evidence type="ECO:0000259" key="6">
    <source>
        <dbReference type="Pfam" id="PF00266"/>
    </source>
</evidence>
<evidence type="ECO:0000313" key="8">
    <source>
        <dbReference type="EMBL" id="GLH73126.1"/>
    </source>
</evidence>
<dbReference type="InterPro" id="IPR015424">
    <property type="entry name" value="PyrdxlP-dep_Trfase"/>
</dbReference>
<accession>A0ABQ5QF38</accession>
<evidence type="ECO:0000256" key="3">
    <source>
        <dbReference type="ARBA" id="ARBA00022898"/>
    </source>
</evidence>
<gene>
    <name evidence="8" type="ORF">GETHLI_16280</name>
</gene>
<evidence type="ECO:0000259" key="7">
    <source>
        <dbReference type="Pfam" id="PF21478"/>
    </source>
</evidence>
<dbReference type="EMBL" id="BSDE01000003">
    <property type="protein sequence ID" value="GLH73126.1"/>
    <property type="molecule type" value="Genomic_DNA"/>
</dbReference>
<dbReference type="Pfam" id="PF21478">
    <property type="entry name" value="GcvP2_C"/>
    <property type="match status" value="1"/>
</dbReference>
<name>A0ABQ5QF38_9BACT</name>
<dbReference type="InterPro" id="IPR049316">
    <property type="entry name" value="GDC-P_C"/>
</dbReference>
<evidence type="ECO:0000313" key="9">
    <source>
        <dbReference type="Proteomes" id="UP001165069"/>
    </source>
</evidence>
<dbReference type="NCBIfam" id="NF003346">
    <property type="entry name" value="PRK04366.1"/>
    <property type="match status" value="1"/>
</dbReference>
<dbReference type="PANTHER" id="PTHR11773:SF1">
    <property type="entry name" value="GLYCINE DEHYDROGENASE (DECARBOXYLATING), MITOCHONDRIAL"/>
    <property type="match status" value="1"/>
</dbReference>